<evidence type="ECO:0000313" key="2">
    <source>
        <dbReference type="EMBL" id="CAG8627670.1"/>
    </source>
</evidence>
<proteinExistence type="predicted"/>
<organism evidence="2 3">
    <name type="scientific">Ambispora leptoticha</name>
    <dbReference type="NCBI Taxonomy" id="144679"/>
    <lineage>
        <taxon>Eukaryota</taxon>
        <taxon>Fungi</taxon>
        <taxon>Fungi incertae sedis</taxon>
        <taxon>Mucoromycota</taxon>
        <taxon>Glomeromycotina</taxon>
        <taxon>Glomeromycetes</taxon>
        <taxon>Archaeosporales</taxon>
        <taxon>Ambisporaceae</taxon>
        <taxon>Ambispora</taxon>
    </lineage>
</organism>
<feature type="region of interest" description="Disordered" evidence="1">
    <location>
        <begin position="266"/>
        <end position="303"/>
    </location>
</feature>
<reference evidence="2" key="1">
    <citation type="submission" date="2021-06" db="EMBL/GenBank/DDBJ databases">
        <authorList>
            <person name="Kallberg Y."/>
            <person name="Tangrot J."/>
            <person name="Rosling A."/>
        </authorList>
    </citation>
    <scope>NUCLEOTIDE SEQUENCE</scope>
    <source>
        <strain evidence="2">FL130A</strain>
    </source>
</reference>
<dbReference type="EMBL" id="CAJVPS010006656">
    <property type="protein sequence ID" value="CAG8627670.1"/>
    <property type="molecule type" value="Genomic_DNA"/>
</dbReference>
<dbReference type="AlphaFoldDB" id="A0A9N9GV68"/>
<gene>
    <name evidence="2" type="ORF">ALEPTO_LOCUS9230</name>
</gene>
<dbReference type="Proteomes" id="UP000789508">
    <property type="component" value="Unassembled WGS sequence"/>
</dbReference>
<evidence type="ECO:0000256" key="1">
    <source>
        <dbReference type="SAM" id="MobiDB-lite"/>
    </source>
</evidence>
<feature type="compositionally biased region" description="Basic and acidic residues" evidence="1">
    <location>
        <begin position="281"/>
        <end position="300"/>
    </location>
</feature>
<keyword evidence="3" id="KW-1185">Reference proteome</keyword>
<accession>A0A9N9GV68</accession>
<name>A0A9N9GV68_9GLOM</name>
<sequence length="511" mass="56665">GYISRIMKLGKFFAYASFLVNYPPLREVGASQEFHLMARTEPIIINKDNEYLPVLVREIAKKIENSSILLEPAGIHVGTSVLTRKKAALNLTKIKDDLLTDLKELACPNLRFPFLNKETEGEVNLSLVNLEPGGAIFFKEGEFLRGDDDNLTLGSEKAFSFFKKIIDEDNGKITVKYQSGEYEYNTNEFANYDIPAGVEIEYEEVEAASSSKKLPASHSAELREPAEPDPEVVAFQAKLKAGYGKFLKLITDNNISHRTNYYPKKGKEKVVETGSSSADTDGERAKETKEGDGDADETNKTNKLINMNPQQEQVKNLIDNLLATAAEPVFFLILKQKSKSISKGLSKVLDRKIAALEKASKDTKDTKDTRSVKELELEKVRAMKEIKTASMTASSSEGSSPDLEKFFERIKRKESLRTLTKEKKKILLELGADSGKSAGSSSTGDGSSGSRPIIVVDEAKKEEEITKTPATDTGVIKFYHDGQPYYEFTNFAPNFPINFPSLAGYENLAGE</sequence>
<protein>
    <submittedName>
        <fullName evidence="2">14612_t:CDS:1</fullName>
    </submittedName>
</protein>
<comment type="caution">
    <text evidence="2">The sequence shown here is derived from an EMBL/GenBank/DDBJ whole genome shotgun (WGS) entry which is preliminary data.</text>
</comment>
<evidence type="ECO:0000313" key="3">
    <source>
        <dbReference type="Proteomes" id="UP000789508"/>
    </source>
</evidence>
<feature type="non-terminal residue" evidence="2">
    <location>
        <position position="511"/>
    </location>
</feature>